<dbReference type="PANTHER" id="PTHR43434">
    <property type="entry name" value="PHOSPHOGLYCOLATE PHOSPHATASE"/>
    <property type="match status" value="1"/>
</dbReference>
<dbReference type="EMBL" id="CP003169">
    <property type="protein sequence ID" value="AEV75397.1"/>
    <property type="molecule type" value="Genomic_DNA"/>
</dbReference>
<dbReference type="InterPro" id="IPR023214">
    <property type="entry name" value="HAD_sf"/>
</dbReference>
<dbReference type="HOGENOM" id="CLU_045011_19_2_11"/>
<dbReference type="KEGG" id="mrh:MycrhN_4916"/>
<dbReference type="GO" id="GO:0006281">
    <property type="term" value="P:DNA repair"/>
    <property type="evidence" value="ECO:0007669"/>
    <property type="project" value="TreeGrafter"/>
</dbReference>
<sequence length="233" mass="24972">MRKHKRDVSAAVLFDIDGTLVDSNYLHVAAWIRAFADIGTPVDGWRIHRSIGMDGSTLVSTLAEGADDDAHARAKDLHSQYYKETASLLRPLPGARELLEAVEKLGVQVVLATSAPDDELAILRDVLDCDNLVSATTSSEDVDTAKPRPDIINVALERAGVEAAHAVFVGDAVWDVEACKRADVLTIALLSGGVSKCELEEAGAHQVFEDARDLCQHLDDTPIAALANLVGAR</sequence>
<dbReference type="InterPro" id="IPR050155">
    <property type="entry name" value="HAD-like_hydrolase_sf"/>
</dbReference>
<proteinExistence type="predicted"/>
<evidence type="ECO:0000313" key="1">
    <source>
        <dbReference type="EMBL" id="AEV75397.1"/>
    </source>
</evidence>
<dbReference type="eggNOG" id="COG0546">
    <property type="taxonomic scope" value="Bacteria"/>
</dbReference>
<dbReference type="SUPFAM" id="SSF56784">
    <property type="entry name" value="HAD-like"/>
    <property type="match status" value="1"/>
</dbReference>
<dbReference type="InterPro" id="IPR041492">
    <property type="entry name" value="HAD_2"/>
</dbReference>
<dbReference type="Gene3D" id="3.40.50.1000">
    <property type="entry name" value="HAD superfamily/HAD-like"/>
    <property type="match status" value="1"/>
</dbReference>
<dbReference type="InterPro" id="IPR036412">
    <property type="entry name" value="HAD-like_sf"/>
</dbReference>
<reference evidence="1 2" key="1">
    <citation type="submission" date="2011-12" db="EMBL/GenBank/DDBJ databases">
        <title>Complete sequence of Mycobacterium rhodesiae NBB3.</title>
        <authorList>
            <consortium name="US DOE Joint Genome Institute"/>
            <person name="Lucas S."/>
            <person name="Han J."/>
            <person name="Lapidus A."/>
            <person name="Cheng J.-F."/>
            <person name="Goodwin L."/>
            <person name="Pitluck S."/>
            <person name="Peters L."/>
            <person name="Mikhailova N."/>
            <person name="Gu W."/>
            <person name="Detter J.C."/>
            <person name="Han C."/>
            <person name="Tapia R."/>
            <person name="Land M."/>
            <person name="Hauser L."/>
            <person name="Kyrpides N."/>
            <person name="Ivanova N."/>
            <person name="Pagani I."/>
            <person name="Mattes T."/>
            <person name="Holmes A."/>
            <person name="Rutledge P."/>
            <person name="Paulsen I."/>
            <person name="Coleman N."/>
            <person name="Woyke T."/>
        </authorList>
    </citation>
    <scope>NUCLEOTIDE SEQUENCE [LARGE SCALE GENOMIC DNA]</scope>
    <source>
        <strain evidence="1 2">NBB3</strain>
    </source>
</reference>
<dbReference type="Pfam" id="PF13419">
    <property type="entry name" value="HAD_2"/>
    <property type="match status" value="1"/>
</dbReference>
<keyword evidence="2" id="KW-1185">Reference proteome</keyword>
<dbReference type="AlphaFoldDB" id="G8RTM3"/>
<dbReference type="InterPro" id="IPR006439">
    <property type="entry name" value="HAD-SF_hydro_IA"/>
</dbReference>
<gene>
    <name evidence="1" type="ordered locus">MycrhN_4916</name>
</gene>
<dbReference type="Gene3D" id="1.10.150.240">
    <property type="entry name" value="Putative phosphatase, domain 2"/>
    <property type="match status" value="1"/>
</dbReference>
<organism evidence="1 2">
    <name type="scientific">Mycolicibacterium rhodesiae (strain NBB3)</name>
    <name type="common">Mycobacterium rhodesiae</name>
    <dbReference type="NCBI Taxonomy" id="710685"/>
    <lineage>
        <taxon>Bacteria</taxon>
        <taxon>Bacillati</taxon>
        <taxon>Actinomycetota</taxon>
        <taxon>Actinomycetes</taxon>
        <taxon>Mycobacteriales</taxon>
        <taxon>Mycobacteriaceae</taxon>
        <taxon>Mycolicibacterium</taxon>
    </lineage>
</organism>
<accession>G8RTM3</accession>
<dbReference type="NCBIfam" id="TIGR01549">
    <property type="entry name" value="HAD-SF-IA-v1"/>
    <property type="match status" value="1"/>
</dbReference>
<evidence type="ECO:0000313" key="2">
    <source>
        <dbReference type="Proteomes" id="UP000005442"/>
    </source>
</evidence>
<protein>
    <submittedName>
        <fullName evidence="1">Haloacid dehalogenase superfamily enzyme, subfamily IA</fullName>
    </submittedName>
</protein>
<dbReference type="NCBIfam" id="TIGR01509">
    <property type="entry name" value="HAD-SF-IA-v3"/>
    <property type="match status" value="1"/>
</dbReference>
<dbReference type="InterPro" id="IPR023198">
    <property type="entry name" value="PGP-like_dom2"/>
</dbReference>
<dbReference type="GO" id="GO:0005829">
    <property type="term" value="C:cytosol"/>
    <property type="evidence" value="ECO:0007669"/>
    <property type="project" value="TreeGrafter"/>
</dbReference>
<dbReference type="PANTHER" id="PTHR43434:SF16">
    <property type="entry name" value="BLL8046 PROTEIN"/>
    <property type="match status" value="1"/>
</dbReference>
<dbReference type="SFLD" id="SFLDS00003">
    <property type="entry name" value="Haloacid_Dehalogenase"/>
    <property type="match status" value="1"/>
</dbReference>
<dbReference type="Proteomes" id="UP000005442">
    <property type="component" value="Chromosome"/>
</dbReference>
<dbReference type="STRING" id="710685.MycrhN_4916"/>
<dbReference type="PATRIC" id="fig|710685.3.peg.4923"/>
<dbReference type="SFLD" id="SFLDG01129">
    <property type="entry name" value="C1.5:_HAD__Beta-PGM__Phosphata"/>
    <property type="match status" value="1"/>
</dbReference>
<dbReference type="OrthoDB" id="9793014at2"/>
<dbReference type="RefSeq" id="WP_014213140.1">
    <property type="nucleotide sequence ID" value="NC_016604.1"/>
</dbReference>
<dbReference type="PRINTS" id="PR00413">
    <property type="entry name" value="HADHALOGNASE"/>
</dbReference>
<dbReference type="SFLD" id="SFLDG01135">
    <property type="entry name" value="C1.5.6:_HAD__Beta-PGM__Phospha"/>
    <property type="match status" value="1"/>
</dbReference>
<dbReference type="GO" id="GO:0008967">
    <property type="term" value="F:phosphoglycolate phosphatase activity"/>
    <property type="evidence" value="ECO:0007669"/>
    <property type="project" value="TreeGrafter"/>
</dbReference>
<name>G8RTM3_MYCRN</name>